<dbReference type="Pfam" id="PF17921">
    <property type="entry name" value="Integrase_H2C2"/>
    <property type="match status" value="1"/>
</dbReference>
<keyword evidence="2 4" id="KW-0863">Zinc-finger</keyword>
<dbReference type="FunFam" id="1.10.1170.10:FF:000002">
    <property type="entry name" value="Baculoviral IAP repeat containing 7"/>
    <property type="match status" value="1"/>
</dbReference>
<dbReference type="InterPro" id="IPR013083">
    <property type="entry name" value="Znf_RING/FYVE/PHD"/>
</dbReference>
<dbReference type="Pfam" id="PF13920">
    <property type="entry name" value="zf-C3HC4_3"/>
    <property type="match status" value="1"/>
</dbReference>
<dbReference type="Pfam" id="PF10551">
    <property type="entry name" value="MULE"/>
    <property type="match status" value="1"/>
</dbReference>
<evidence type="ECO:0000256" key="1">
    <source>
        <dbReference type="ARBA" id="ARBA00022723"/>
    </source>
</evidence>
<keyword evidence="3" id="KW-0862">Zinc</keyword>
<dbReference type="EMBL" id="JAKMXF010000086">
    <property type="protein sequence ID" value="KAI6658656.1"/>
    <property type="molecule type" value="Genomic_DNA"/>
</dbReference>
<dbReference type="InterPro" id="IPR001841">
    <property type="entry name" value="Znf_RING"/>
</dbReference>
<sequence>MCSASRSSRESLSKAFKDVVRDDPSAIGVSYKTLESAMYRARREIEPPIPKGATEFCQLILSSDFGINYKDEVQVGCETGVIFFSDKIKISLSEVDHIYFAGTFYTAPSQFYQLWTIFARFGRNVLPVIYCLLTSKHEEIYTAVLARIHELVPQLKPIHGMSDWEKGARNAVKREFQGIHQRGCHFHYTQCIWRKIQKSRKLKDIQNDSFRAQCKEKLVSGEYSPTQYVDAIASSIHPDTNPINLLGDCPDESLSDEEPEDDIQVNCYVYLLQRVTTVLFLPCRHAKCCEECSASLEQCPICRKKNGCVKYLEIPLVSEIDNIIGLYYKVTDPGINTTIDGIRNKNDWNGMYNDVGSYIRTCHDCQTSDALPPQPQRELQPIPPLEEPWCHCGIDLICNMSRTVLGFQHILVIGCYLSKFVIARPLKT</sequence>
<feature type="domain" description="RING-type" evidence="5">
    <location>
        <begin position="267"/>
        <end position="303"/>
    </location>
</feature>
<dbReference type="PROSITE" id="PS50089">
    <property type="entry name" value="ZF_RING_2"/>
    <property type="match status" value="1"/>
</dbReference>
<reference evidence="6 7" key="1">
    <citation type="journal article" date="2023" name="BMC Biol.">
        <title>The compact genome of the sponge Oopsacas minuta (Hexactinellida) is lacking key metazoan core genes.</title>
        <authorList>
            <person name="Santini S."/>
            <person name="Schenkelaars Q."/>
            <person name="Jourda C."/>
            <person name="Duchesne M."/>
            <person name="Belahbib H."/>
            <person name="Rocher C."/>
            <person name="Selva M."/>
            <person name="Riesgo A."/>
            <person name="Vervoort M."/>
            <person name="Leys S.P."/>
            <person name="Kodjabachian L."/>
            <person name="Le Bivic A."/>
            <person name="Borchiellini C."/>
            <person name="Claverie J.M."/>
            <person name="Renard E."/>
        </authorList>
    </citation>
    <scope>NUCLEOTIDE SEQUENCE [LARGE SCALE GENOMIC DNA]</scope>
    <source>
        <strain evidence="6">SPO-2</strain>
    </source>
</reference>
<evidence type="ECO:0000259" key="5">
    <source>
        <dbReference type="PROSITE" id="PS50089"/>
    </source>
</evidence>
<accession>A0AAV7KB57</accession>
<name>A0AAV7KB57_9METZ</name>
<dbReference type="GO" id="GO:0008270">
    <property type="term" value="F:zinc ion binding"/>
    <property type="evidence" value="ECO:0007669"/>
    <property type="project" value="UniProtKB-KW"/>
</dbReference>
<evidence type="ECO:0000256" key="2">
    <source>
        <dbReference type="ARBA" id="ARBA00022771"/>
    </source>
</evidence>
<protein>
    <recommendedName>
        <fullName evidence="5">RING-type domain-containing protein</fullName>
    </recommendedName>
</protein>
<keyword evidence="1" id="KW-0479">Metal-binding</keyword>
<dbReference type="PANTHER" id="PTHR37984">
    <property type="entry name" value="PROTEIN CBG26694"/>
    <property type="match status" value="1"/>
</dbReference>
<dbReference type="AlphaFoldDB" id="A0AAV7KB57"/>
<proteinExistence type="predicted"/>
<evidence type="ECO:0000256" key="3">
    <source>
        <dbReference type="ARBA" id="ARBA00022833"/>
    </source>
</evidence>
<comment type="caution">
    <text evidence="6">The sequence shown here is derived from an EMBL/GenBank/DDBJ whole genome shotgun (WGS) entry which is preliminary data.</text>
</comment>
<dbReference type="Gene3D" id="3.30.40.10">
    <property type="entry name" value="Zinc/RING finger domain, C3HC4 (zinc finger)"/>
    <property type="match status" value="1"/>
</dbReference>
<keyword evidence="7" id="KW-1185">Reference proteome</keyword>
<dbReference type="InterPro" id="IPR018289">
    <property type="entry name" value="MULE_transposase_dom"/>
</dbReference>
<dbReference type="InterPro" id="IPR050951">
    <property type="entry name" value="Retrovirus_Pol_polyprotein"/>
</dbReference>
<organism evidence="6 7">
    <name type="scientific">Oopsacas minuta</name>
    <dbReference type="NCBI Taxonomy" id="111878"/>
    <lineage>
        <taxon>Eukaryota</taxon>
        <taxon>Metazoa</taxon>
        <taxon>Porifera</taxon>
        <taxon>Hexactinellida</taxon>
        <taxon>Hexasterophora</taxon>
        <taxon>Lyssacinosida</taxon>
        <taxon>Leucopsacidae</taxon>
        <taxon>Oopsacas</taxon>
    </lineage>
</organism>
<evidence type="ECO:0000313" key="6">
    <source>
        <dbReference type="EMBL" id="KAI6658656.1"/>
    </source>
</evidence>
<gene>
    <name evidence="6" type="ORF">LOD99_11022</name>
</gene>
<dbReference type="Proteomes" id="UP001165289">
    <property type="component" value="Unassembled WGS sequence"/>
</dbReference>
<dbReference type="InterPro" id="IPR041588">
    <property type="entry name" value="Integrase_H2C2"/>
</dbReference>
<evidence type="ECO:0000256" key="4">
    <source>
        <dbReference type="PROSITE-ProRule" id="PRU00175"/>
    </source>
</evidence>
<dbReference type="PANTHER" id="PTHR37984:SF5">
    <property type="entry name" value="PROTEIN NYNRIN-LIKE"/>
    <property type="match status" value="1"/>
</dbReference>
<evidence type="ECO:0000313" key="7">
    <source>
        <dbReference type="Proteomes" id="UP001165289"/>
    </source>
</evidence>